<gene>
    <name evidence="8" type="primary">glpR_2</name>
    <name evidence="8" type="ORF">ERS852385_00185</name>
</gene>
<dbReference type="Pfam" id="PF08220">
    <property type="entry name" value="HTH_DeoR"/>
    <property type="match status" value="1"/>
</dbReference>
<evidence type="ECO:0000259" key="7">
    <source>
        <dbReference type="PROSITE" id="PS51000"/>
    </source>
</evidence>
<keyword evidence="3" id="KW-0805">Transcription regulation</keyword>
<dbReference type="OrthoDB" id="9797223at2"/>
<dbReference type="PROSITE" id="PS51000">
    <property type="entry name" value="HTH_DEOR_2"/>
    <property type="match status" value="1"/>
</dbReference>
<dbReference type="RefSeq" id="WP_051652121.1">
    <property type="nucleotide sequence ID" value="NZ_CAJJRU010000015.1"/>
</dbReference>
<protein>
    <recommendedName>
        <fullName evidence="1">Lactose phosphotransferase system repressor</fullName>
    </recommendedName>
</protein>
<dbReference type="PANTHER" id="PTHR30363:SF4">
    <property type="entry name" value="GLYCEROL-3-PHOSPHATE REGULON REPRESSOR"/>
    <property type="match status" value="1"/>
</dbReference>
<keyword evidence="2" id="KW-0678">Repressor</keyword>
<evidence type="ECO:0000256" key="5">
    <source>
        <dbReference type="ARBA" id="ARBA00023163"/>
    </source>
</evidence>
<evidence type="ECO:0000256" key="2">
    <source>
        <dbReference type="ARBA" id="ARBA00022491"/>
    </source>
</evidence>
<reference evidence="8 9" key="1">
    <citation type="submission" date="2015-09" db="EMBL/GenBank/DDBJ databases">
        <authorList>
            <consortium name="Pathogen Informatics"/>
        </authorList>
    </citation>
    <scope>NUCLEOTIDE SEQUENCE [LARGE SCALE GENOMIC DNA]</scope>
    <source>
        <strain evidence="8 9">2789STDY5608828</strain>
    </source>
</reference>
<evidence type="ECO:0000256" key="6">
    <source>
        <dbReference type="ARBA" id="ARBA00024937"/>
    </source>
</evidence>
<dbReference type="eggNOG" id="COG1349">
    <property type="taxonomic scope" value="Bacteria"/>
</dbReference>
<evidence type="ECO:0000256" key="1">
    <source>
        <dbReference type="ARBA" id="ARBA00021390"/>
    </source>
</evidence>
<dbReference type="SMART" id="SM01134">
    <property type="entry name" value="DeoRC"/>
    <property type="match status" value="1"/>
</dbReference>
<keyword evidence="9" id="KW-1185">Reference proteome</keyword>
<name>A0A173WDJ4_9FIRM</name>
<dbReference type="PRINTS" id="PR00033">
    <property type="entry name" value="HTHASNC"/>
</dbReference>
<dbReference type="AlphaFoldDB" id="A0A173WDJ4"/>
<organism evidence="8 9">
    <name type="scientific">Mitsuokella jalaludinii</name>
    <dbReference type="NCBI Taxonomy" id="187979"/>
    <lineage>
        <taxon>Bacteria</taxon>
        <taxon>Bacillati</taxon>
        <taxon>Bacillota</taxon>
        <taxon>Negativicutes</taxon>
        <taxon>Selenomonadales</taxon>
        <taxon>Selenomonadaceae</taxon>
        <taxon>Mitsuokella</taxon>
    </lineage>
</organism>
<dbReference type="InterPro" id="IPR014036">
    <property type="entry name" value="DeoR-like_C"/>
</dbReference>
<dbReference type="InterPro" id="IPR018356">
    <property type="entry name" value="Tscrpt_reg_HTH_DeoR_CS"/>
</dbReference>
<comment type="function">
    <text evidence="6">Repressor of the lactose catabolism operon. Galactose-6-phosphate is the inducer.</text>
</comment>
<keyword evidence="4" id="KW-0238">DNA-binding</keyword>
<feature type="domain" description="HTH deoR-type" evidence="7">
    <location>
        <begin position="1"/>
        <end position="56"/>
    </location>
</feature>
<dbReference type="InterPro" id="IPR001034">
    <property type="entry name" value="DeoR_HTH"/>
</dbReference>
<dbReference type="InterPro" id="IPR000485">
    <property type="entry name" value="AsnC-type_HTH_dom"/>
</dbReference>
<evidence type="ECO:0000256" key="4">
    <source>
        <dbReference type="ARBA" id="ARBA00023125"/>
    </source>
</evidence>
<dbReference type="Pfam" id="PF00455">
    <property type="entry name" value="DeoRC"/>
    <property type="match status" value="1"/>
</dbReference>
<sequence length="252" mass="27950">MHPRHMKLLDLICQNGRLAVTELSAKLGVSEVTIRKDLNMLAHQGLLKREHGFACMVASDDIGHHLSFHYENKRRIAERAARCVQPGETVMIESGSCCTLLAEELCARDCHITIITNSAFIASFVHKMRSARIILLGGSYQNEAQVMVGPLVGLCARNFKVDKFFLGIDGMDERGVKSSDHLRIEAAQAMAAQARGIIVLTESVKFHRDASELIFPYENIRAIYTDADVADSDIERCQTLGPEIVTAAKRRS</sequence>
<evidence type="ECO:0000256" key="3">
    <source>
        <dbReference type="ARBA" id="ARBA00023015"/>
    </source>
</evidence>
<dbReference type="Proteomes" id="UP000095546">
    <property type="component" value="Unassembled WGS sequence"/>
</dbReference>
<dbReference type="SMART" id="SM00420">
    <property type="entry name" value="HTH_DEOR"/>
    <property type="match status" value="1"/>
</dbReference>
<dbReference type="InterPro" id="IPR036390">
    <property type="entry name" value="WH_DNA-bd_sf"/>
</dbReference>
<dbReference type="InterPro" id="IPR037171">
    <property type="entry name" value="NagB/RpiA_transferase-like"/>
</dbReference>
<dbReference type="PRINTS" id="PR00037">
    <property type="entry name" value="HTHLACR"/>
</dbReference>
<dbReference type="InterPro" id="IPR050313">
    <property type="entry name" value="Carb_Metab_HTH_regulators"/>
</dbReference>
<dbReference type="InterPro" id="IPR036388">
    <property type="entry name" value="WH-like_DNA-bd_sf"/>
</dbReference>
<dbReference type="Gene3D" id="1.10.10.10">
    <property type="entry name" value="Winged helix-like DNA-binding domain superfamily/Winged helix DNA-binding domain"/>
    <property type="match status" value="1"/>
</dbReference>
<evidence type="ECO:0000313" key="9">
    <source>
        <dbReference type="Proteomes" id="UP000095546"/>
    </source>
</evidence>
<dbReference type="PROSITE" id="PS00894">
    <property type="entry name" value="HTH_DEOR_1"/>
    <property type="match status" value="1"/>
</dbReference>
<dbReference type="SUPFAM" id="SSF46785">
    <property type="entry name" value="Winged helix' DNA-binding domain"/>
    <property type="match status" value="1"/>
</dbReference>
<dbReference type="STRING" id="187979.ERS852385_00185"/>
<dbReference type="SUPFAM" id="SSF100950">
    <property type="entry name" value="NagB/RpiA/CoA transferase-like"/>
    <property type="match status" value="1"/>
</dbReference>
<accession>A0A173WDJ4</accession>
<dbReference type="GO" id="GO:0043565">
    <property type="term" value="F:sequence-specific DNA binding"/>
    <property type="evidence" value="ECO:0007669"/>
    <property type="project" value="InterPro"/>
</dbReference>
<dbReference type="GO" id="GO:0003700">
    <property type="term" value="F:DNA-binding transcription factor activity"/>
    <property type="evidence" value="ECO:0007669"/>
    <property type="project" value="InterPro"/>
</dbReference>
<dbReference type="EMBL" id="CYYU01000001">
    <property type="protein sequence ID" value="CUN37140.1"/>
    <property type="molecule type" value="Genomic_DNA"/>
</dbReference>
<dbReference type="Gene3D" id="3.40.50.1360">
    <property type="match status" value="1"/>
</dbReference>
<proteinExistence type="predicted"/>
<dbReference type="PANTHER" id="PTHR30363">
    <property type="entry name" value="HTH-TYPE TRANSCRIPTIONAL REGULATOR SRLR-RELATED"/>
    <property type="match status" value="1"/>
</dbReference>
<evidence type="ECO:0000313" key="8">
    <source>
        <dbReference type="EMBL" id="CUN37140.1"/>
    </source>
</evidence>
<keyword evidence="5" id="KW-0804">Transcription</keyword>